<gene>
    <name evidence="1" type="ORF">AVO44_06260</name>
</gene>
<dbReference type="GO" id="GO:0051301">
    <property type="term" value="P:cell division"/>
    <property type="evidence" value="ECO:0007669"/>
    <property type="project" value="UniProtKB-KW"/>
</dbReference>
<dbReference type="Gene3D" id="3.40.50.300">
    <property type="entry name" value="P-loop containing nucleotide triphosphate hydrolases"/>
    <property type="match status" value="1"/>
</dbReference>
<comment type="caution">
    <text evidence="1">The sequence shown here is derived from an EMBL/GenBank/DDBJ whole genome shotgun (WGS) entry which is preliminary data.</text>
</comment>
<evidence type="ECO:0000313" key="1">
    <source>
        <dbReference type="EMBL" id="KUJ79777.1"/>
    </source>
</evidence>
<proteinExistence type="predicted"/>
<dbReference type="RefSeq" id="WP_068334195.1">
    <property type="nucleotide sequence ID" value="NZ_LQBP01000003.1"/>
</dbReference>
<organism evidence="1 2">
    <name type="scientific">Ruegeria profundi</name>
    <dbReference type="NCBI Taxonomy" id="1685378"/>
    <lineage>
        <taxon>Bacteria</taxon>
        <taxon>Pseudomonadati</taxon>
        <taxon>Pseudomonadota</taxon>
        <taxon>Alphaproteobacteria</taxon>
        <taxon>Rhodobacterales</taxon>
        <taxon>Roseobacteraceae</taxon>
        <taxon>Ruegeria</taxon>
    </lineage>
</organism>
<evidence type="ECO:0000313" key="2">
    <source>
        <dbReference type="Proteomes" id="UP000053690"/>
    </source>
</evidence>
<protein>
    <submittedName>
        <fullName evidence="1">Cell division protein ZipA</fullName>
    </submittedName>
</protein>
<reference evidence="2" key="1">
    <citation type="submission" date="2015-12" db="EMBL/GenBank/DDBJ databases">
        <authorList>
            <person name="Zhang G."/>
            <person name="Stingl U."/>
        </authorList>
    </citation>
    <scope>NUCLEOTIDE SEQUENCE [LARGE SCALE GENOMIC DNA]</scope>
    <source>
        <strain evidence="2">ZGT108</strain>
    </source>
</reference>
<dbReference type="InterPro" id="IPR027417">
    <property type="entry name" value="P-loop_NTPase"/>
</dbReference>
<dbReference type="AlphaFoldDB" id="A0A0X3TVQ0"/>
<keyword evidence="1" id="KW-0132">Cell division</keyword>
<dbReference type="STRING" id="1685378.AVO44_06260"/>
<dbReference type="SUPFAM" id="SSF52540">
    <property type="entry name" value="P-loop containing nucleoside triphosphate hydrolases"/>
    <property type="match status" value="1"/>
</dbReference>
<keyword evidence="2" id="KW-1185">Reference proteome</keyword>
<accession>A0A0X3TVQ0</accession>
<keyword evidence="1" id="KW-0131">Cell cycle</keyword>
<dbReference type="EMBL" id="LQBP01000003">
    <property type="protein sequence ID" value="KUJ79777.1"/>
    <property type="molecule type" value="Genomic_DNA"/>
</dbReference>
<dbReference type="Pfam" id="PF13671">
    <property type="entry name" value="AAA_33"/>
    <property type="match status" value="1"/>
</dbReference>
<name>A0A0X3TVQ0_9RHOB</name>
<dbReference type="OrthoDB" id="531205at2"/>
<sequence>MTEAASKLFLFCGKPASGKSTLAHRLAGSDRTVVIAEDAWLAALFSDQMSAISDYVRCSGKLRDIMGPHIISLLRAGTSVVLDYPANTLKARAWMQGLAKSANAIGELHYLDVADETCKARLRKRNDAGEHPFQLTDAQFDELCSHFVAPTDDEGFQIIVHHQA</sequence>
<dbReference type="Proteomes" id="UP000053690">
    <property type="component" value="Unassembled WGS sequence"/>
</dbReference>